<feature type="domain" description="Bacterial sugar transferase" evidence="3">
    <location>
        <begin position="12"/>
        <end position="186"/>
    </location>
</feature>
<keyword evidence="4" id="KW-0808">Transferase</keyword>
<feature type="transmembrane region" description="Helical" evidence="2">
    <location>
        <begin position="17"/>
        <end position="41"/>
    </location>
</feature>
<dbReference type="GO" id="GO:0016740">
    <property type="term" value="F:transferase activity"/>
    <property type="evidence" value="ECO:0007669"/>
    <property type="project" value="UniProtKB-KW"/>
</dbReference>
<evidence type="ECO:0000313" key="4">
    <source>
        <dbReference type="EMBL" id="MDT8899312.1"/>
    </source>
</evidence>
<name>A0ABU3NT60_9CHLR</name>
<keyword evidence="2" id="KW-0812">Transmembrane</keyword>
<dbReference type="InterPro" id="IPR003362">
    <property type="entry name" value="Bact_transf"/>
</dbReference>
<keyword evidence="5" id="KW-1185">Reference proteome</keyword>
<sequence>MHWFPEGIPWSKRVLDLLLVLLGMVIALPLMGLIALAILLFDGPPVFFCQPRPGYKGRIFKLYKFRTMREAYDANGNLLPDAQRLTPLGQFLRATSLDELPELFNVLRGEMSLVGPRPLLVAYLERYTPEQMRRHDVLPGITGWAQVNGRNALSWEDKFRLDVWYVDHWSLWLDLKILALTVWKVLRREGINQPGQATMEEFMGSSAQDQGGVKG</sequence>
<keyword evidence="2" id="KW-0472">Membrane</keyword>
<proteinExistence type="inferred from homology"/>
<evidence type="ECO:0000256" key="2">
    <source>
        <dbReference type="SAM" id="Phobius"/>
    </source>
</evidence>
<dbReference type="EMBL" id="JAUHMF010000002">
    <property type="protein sequence ID" value="MDT8899312.1"/>
    <property type="molecule type" value="Genomic_DNA"/>
</dbReference>
<comment type="similarity">
    <text evidence="1">Belongs to the bacterial sugar transferase family.</text>
</comment>
<dbReference type="RefSeq" id="WP_315625997.1">
    <property type="nucleotide sequence ID" value="NZ_JAUHMF010000002.1"/>
</dbReference>
<keyword evidence="2" id="KW-1133">Transmembrane helix</keyword>
<evidence type="ECO:0000313" key="5">
    <source>
        <dbReference type="Proteomes" id="UP001254165"/>
    </source>
</evidence>
<dbReference type="PANTHER" id="PTHR30576">
    <property type="entry name" value="COLANIC BIOSYNTHESIS UDP-GLUCOSE LIPID CARRIER TRANSFERASE"/>
    <property type="match status" value="1"/>
</dbReference>
<evidence type="ECO:0000259" key="3">
    <source>
        <dbReference type="Pfam" id="PF02397"/>
    </source>
</evidence>
<evidence type="ECO:0000256" key="1">
    <source>
        <dbReference type="ARBA" id="ARBA00006464"/>
    </source>
</evidence>
<gene>
    <name evidence="4" type="ORF">QYE77_13685</name>
</gene>
<comment type="caution">
    <text evidence="4">The sequence shown here is derived from an EMBL/GenBank/DDBJ whole genome shotgun (WGS) entry which is preliminary data.</text>
</comment>
<dbReference type="EC" id="2.7.8.-" evidence="4"/>
<reference evidence="4 5" key="1">
    <citation type="submission" date="2023-07" db="EMBL/GenBank/DDBJ databases">
        <title>Novel species of Thermanaerothrix with wide hydrolytic capabilities.</title>
        <authorList>
            <person name="Zayulina K.S."/>
            <person name="Podosokorskaya O.A."/>
            <person name="Elcheninov A.G."/>
        </authorList>
    </citation>
    <scope>NUCLEOTIDE SEQUENCE [LARGE SCALE GENOMIC DNA]</scope>
    <source>
        <strain evidence="4 5">4228-RoL</strain>
    </source>
</reference>
<organism evidence="4 5">
    <name type="scientific">Thermanaerothrix solaris</name>
    <dbReference type="NCBI Taxonomy" id="3058434"/>
    <lineage>
        <taxon>Bacteria</taxon>
        <taxon>Bacillati</taxon>
        <taxon>Chloroflexota</taxon>
        <taxon>Anaerolineae</taxon>
        <taxon>Anaerolineales</taxon>
        <taxon>Anaerolineaceae</taxon>
        <taxon>Thermanaerothrix</taxon>
    </lineage>
</organism>
<accession>A0ABU3NT60</accession>
<protein>
    <submittedName>
        <fullName evidence="4">Sugar transferase</fullName>
        <ecNumber evidence="4">2.7.8.-</ecNumber>
    </submittedName>
</protein>
<dbReference type="PANTHER" id="PTHR30576:SF8">
    <property type="entry name" value="UNDECAPRENYL-PHOSPHATE GALACTOSE PHOSPHOTRANSFERASE"/>
    <property type="match status" value="1"/>
</dbReference>
<dbReference type="Proteomes" id="UP001254165">
    <property type="component" value="Unassembled WGS sequence"/>
</dbReference>
<dbReference type="Pfam" id="PF02397">
    <property type="entry name" value="Bac_transf"/>
    <property type="match status" value="1"/>
</dbReference>